<feature type="compositionally biased region" description="Low complexity" evidence="5">
    <location>
        <begin position="474"/>
        <end position="488"/>
    </location>
</feature>
<organism evidence="7 8">
    <name type="scientific">Saccharomycopsis crataegensis</name>
    <dbReference type="NCBI Taxonomy" id="43959"/>
    <lineage>
        <taxon>Eukaryota</taxon>
        <taxon>Fungi</taxon>
        <taxon>Dikarya</taxon>
        <taxon>Ascomycota</taxon>
        <taxon>Saccharomycotina</taxon>
        <taxon>Saccharomycetes</taxon>
        <taxon>Saccharomycopsidaceae</taxon>
        <taxon>Saccharomycopsis</taxon>
    </lineage>
</organism>
<dbReference type="SMART" id="SM01252">
    <property type="entry name" value="KilA-N"/>
    <property type="match status" value="1"/>
</dbReference>
<feature type="compositionally biased region" description="Polar residues" evidence="5">
    <location>
        <begin position="1"/>
        <end position="10"/>
    </location>
</feature>
<accession>A0AAV5QKM6</accession>
<dbReference type="EMBL" id="BTFZ01000004">
    <property type="protein sequence ID" value="GMM34910.1"/>
    <property type="molecule type" value="Genomic_DNA"/>
</dbReference>
<keyword evidence="3" id="KW-0238">DNA-binding</keyword>
<dbReference type="InterPro" id="IPR036887">
    <property type="entry name" value="HTH_APSES_sf"/>
</dbReference>
<dbReference type="InterPro" id="IPR018004">
    <property type="entry name" value="KilA/APSES_HTH"/>
</dbReference>
<comment type="caution">
    <text evidence="7">The sequence shown here is derived from an EMBL/GenBank/DDBJ whole genome shotgun (WGS) entry which is preliminary data.</text>
</comment>
<name>A0AAV5QKM6_9ASCO</name>
<reference evidence="7 8" key="1">
    <citation type="journal article" date="2023" name="Elife">
        <title>Identification of key yeast species and microbe-microbe interactions impacting larval growth of Drosophila in the wild.</title>
        <authorList>
            <person name="Mure A."/>
            <person name="Sugiura Y."/>
            <person name="Maeda R."/>
            <person name="Honda K."/>
            <person name="Sakurai N."/>
            <person name="Takahashi Y."/>
            <person name="Watada M."/>
            <person name="Katoh T."/>
            <person name="Gotoh A."/>
            <person name="Gotoh Y."/>
            <person name="Taniguchi I."/>
            <person name="Nakamura K."/>
            <person name="Hayashi T."/>
            <person name="Katayama T."/>
            <person name="Uemura T."/>
            <person name="Hattori Y."/>
        </authorList>
    </citation>
    <scope>NUCLEOTIDE SEQUENCE [LARGE SCALE GENOMIC DNA]</scope>
    <source>
        <strain evidence="7 8">SC-9</strain>
    </source>
</reference>
<evidence type="ECO:0000256" key="2">
    <source>
        <dbReference type="ARBA" id="ARBA00023015"/>
    </source>
</evidence>
<feature type="compositionally biased region" description="Polar residues" evidence="5">
    <location>
        <begin position="489"/>
        <end position="499"/>
    </location>
</feature>
<comment type="similarity">
    <text evidence="1">Belongs to the EFG1/PHD1/stuA family.</text>
</comment>
<dbReference type="PANTHER" id="PTHR47792">
    <property type="entry name" value="PROTEIN SOK2-RELATED"/>
    <property type="match status" value="1"/>
</dbReference>
<dbReference type="FunFam" id="3.10.260.10:FF:000003">
    <property type="entry name" value="Ascospore maturation 1 protein"/>
    <property type="match status" value="1"/>
</dbReference>
<evidence type="ECO:0000256" key="3">
    <source>
        <dbReference type="ARBA" id="ARBA00023125"/>
    </source>
</evidence>
<dbReference type="GO" id="GO:0003700">
    <property type="term" value="F:DNA-binding transcription factor activity"/>
    <property type="evidence" value="ECO:0007669"/>
    <property type="project" value="TreeGrafter"/>
</dbReference>
<sequence length="509" mass="54358">MSTEVTNPSPQVAGEPSAQSSDSPNQQSQSQQAIPQAYPYQQQAQQASSAAAAGAATSNTASQQQLQQQQQQQRSSQATPYNSAYYRNYPSTNGGYYPEQYQQYYQQSQQPGQTVGQSQYSGYYQSNALQSGANQYYKSTTTGTTGVAYDYSRYSYVQGYPIYPTANTAGSSLNAISTTTPAPIAITQTNASTVGQIQPAGTRPRVTTTMWEDEKTVCYQVEANGVSVVRRADNNMINGTKLLNVAHMTRGRRDGILKSEKIRHVVKIGSMHLKGVWIPFDRALAMAQKEKIVDVLYPLFVRDIKRVIQQGSVQNNGDAAAAATTSAITTSVAAAGTTPTSIPAVATRTTDQWSSNYREQDPLSAANSNTAPTTVPTTNTASTTAAATATPTATASTAPQYSTPTAAAAQPNGATADTQATTGTTQPATQQGYYQYPYANNYYQYSGYYQQAAPGQQATRTQGQYYYGQPGTTQATTTASTNGTATLQDGQYSTTSVDSGSKAEEKQAN</sequence>
<gene>
    <name evidence="7" type="ORF">DASC09_022350</name>
</gene>
<evidence type="ECO:0000313" key="8">
    <source>
        <dbReference type="Proteomes" id="UP001360560"/>
    </source>
</evidence>
<dbReference type="InterPro" id="IPR003163">
    <property type="entry name" value="Tscrpt_reg_HTH_APSES-type"/>
</dbReference>
<feature type="region of interest" description="Disordered" evidence="5">
    <location>
        <begin position="1"/>
        <end position="97"/>
    </location>
</feature>
<dbReference type="RefSeq" id="XP_064851910.1">
    <property type="nucleotide sequence ID" value="XM_064995838.1"/>
</dbReference>
<dbReference type="Proteomes" id="UP001360560">
    <property type="component" value="Unassembled WGS sequence"/>
</dbReference>
<keyword evidence="2" id="KW-0805">Transcription regulation</keyword>
<dbReference type="GO" id="GO:0043565">
    <property type="term" value="F:sequence-specific DNA binding"/>
    <property type="evidence" value="ECO:0007669"/>
    <property type="project" value="TreeGrafter"/>
</dbReference>
<dbReference type="PANTHER" id="PTHR47792:SF1">
    <property type="entry name" value="PROTEIN SOK2-RELATED"/>
    <property type="match status" value="1"/>
</dbReference>
<dbReference type="GO" id="GO:0045944">
    <property type="term" value="P:positive regulation of transcription by RNA polymerase II"/>
    <property type="evidence" value="ECO:0007669"/>
    <property type="project" value="TreeGrafter"/>
</dbReference>
<evidence type="ECO:0000256" key="4">
    <source>
        <dbReference type="ARBA" id="ARBA00023163"/>
    </source>
</evidence>
<dbReference type="Pfam" id="PF04383">
    <property type="entry name" value="KilA-N"/>
    <property type="match status" value="1"/>
</dbReference>
<dbReference type="GeneID" id="90072889"/>
<keyword evidence="4" id="KW-0804">Transcription</keyword>
<dbReference type="Gene3D" id="3.10.260.10">
    <property type="entry name" value="Transcription regulator HTH, APSES-type DNA-binding domain"/>
    <property type="match status" value="1"/>
</dbReference>
<feature type="compositionally biased region" description="Low complexity" evidence="5">
    <location>
        <begin position="16"/>
        <end position="78"/>
    </location>
</feature>
<evidence type="ECO:0000256" key="5">
    <source>
        <dbReference type="SAM" id="MobiDB-lite"/>
    </source>
</evidence>
<dbReference type="AlphaFoldDB" id="A0AAV5QKM6"/>
<evidence type="ECO:0000259" key="6">
    <source>
        <dbReference type="PROSITE" id="PS51299"/>
    </source>
</evidence>
<evidence type="ECO:0000313" key="7">
    <source>
        <dbReference type="EMBL" id="GMM34910.1"/>
    </source>
</evidence>
<evidence type="ECO:0000256" key="1">
    <source>
        <dbReference type="ARBA" id="ARBA00007247"/>
    </source>
</evidence>
<feature type="region of interest" description="Disordered" evidence="5">
    <location>
        <begin position="360"/>
        <end position="426"/>
    </location>
</feature>
<dbReference type="PROSITE" id="PS51299">
    <property type="entry name" value="HTH_APSES"/>
    <property type="match status" value="1"/>
</dbReference>
<proteinExistence type="inferred from homology"/>
<protein>
    <submittedName>
        <fullName evidence="7">Sok2 protein</fullName>
    </submittedName>
</protein>
<feature type="region of interest" description="Disordered" evidence="5">
    <location>
        <begin position="474"/>
        <end position="509"/>
    </location>
</feature>
<feature type="compositionally biased region" description="Low complexity" evidence="5">
    <location>
        <begin position="364"/>
        <end position="426"/>
    </location>
</feature>
<dbReference type="InterPro" id="IPR029790">
    <property type="entry name" value="EFG1/Phd1/StuA"/>
</dbReference>
<keyword evidence="8" id="KW-1185">Reference proteome</keyword>
<dbReference type="SUPFAM" id="SSF54616">
    <property type="entry name" value="DNA-binding domain of Mlu1-box binding protein MBP1"/>
    <property type="match status" value="1"/>
</dbReference>
<dbReference type="GO" id="GO:0005634">
    <property type="term" value="C:nucleus"/>
    <property type="evidence" value="ECO:0007669"/>
    <property type="project" value="TreeGrafter"/>
</dbReference>
<feature type="domain" description="HTH APSES-type" evidence="6">
    <location>
        <begin position="205"/>
        <end position="311"/>
    </location>
</feature>